<accession>A0AAD4D474</accession>
<proteinExistence type="predicted"/>
<dbReference type="EMBL" id="JAAAIL010001804">
    <property type="protein sequence ID" value="KAG0264826.1"/>
    <property type="molecule type" value="Genomic_DNA"/>
</dbReference>
<comment type="caution">
    <text evidence="1">The sequence shown here is derived from an EMBL/GenBank/DDBJ whole genome shotgun (WGS) entry which is preliminary data.</text>
</comment>
<evidence type="ECO:0000313" key="2">
    <source>
        <dbReference type="Proteomes" id="UP001194580"/>
    </source>
</evidence>
<name>A0AAD4D474_9FUNG</name>
<keyword evidence="2" id="KW-1185">Reference proteome</keyword>
<gene>
    <name evidence="1" type="ORF">BGZ95_003519</name>
</gene>
<dbReference type="Proteomes" id="UP001194580">
    <property type="component" value="Unassembled WGS sequence"/>
</dbReference>
<sequence>LQDTGLKKCCIHLDGASYHSYKASSKPAGNRKAEYAEWIQRKDVKDWLAKDLDEKMGGTDDFRSFIDLILKDIAKKYADRSRWTIYDIAKKNENHIIRKTPNTASFSQLKRFASLSRTWSQASSIGRHMALSLKHLLVEHLFDILE</sequence>
<evidence type="ECO:0000313" key="1">
    <source>
        <dbReference type="EMBL" id="KAG0264826.1"/>
    </source>
</evidence>
<dbReference type="AlphaFoldDB" id="A0AAD4D474"/>
<reference evidence="1" key="1">
    <citation type="journal article" date="2020" name="Fungal Divers.">
        <title>Resolving the Mortierellaceae phylogeny through synthesis of multi-gene phylogenetics and phylogenomics.</title>
        <authorList>
            <person name="Vandepol N."/>
            <person name="Liber J."/>
            <person name="Desiro A."/>
            <person name="Na H."/>
            <person name="Kennedy M."/>
            <person name="Barry K."/>
            <person name="Grigoriev I.V."/>
            <person name="Miller A.N."/>
            <person name="O'Donnell K."/>
            <person name="Stajich J.E."/>
            <person name="Bonito G."/>
        </authorList>
    </citation>
    <scope>NUCLEOTIDE SEQUENCE</scope>
    <source>
        <strain evidence="1">NRRL 28262</strain>
    </source>
</reference>
<protein>
    <submittedName>
        <fullName evidence="1">Uncharacterized protein</fullName>
    </submittedName>
</protein>
<feature type="non-terminal residue" evidence="1">
    <location>
        <position position="1"/>
    </location>
</feature>
<organism evidence="1 2">
    <name type="scientific">Linnemannia exigua</name>
    <dbReference type="NCBI Taxonomy" id="604196"/>
    <lineage>
        <taxon>Eukaryota</taxon>
        <taxon>Fungi</taxon>
        <taxon>Fungi incertae sedis</taxon>
        <taxon>Mucoromycota</taxon>
        <taxon>Mortierellomycotina</taxon>
        <taxon>Mortierellomycetes</taxon>
        <taxon>Mortierellales</taxon>
        <taxon>Mortierellaceae</taxon>
        <taxon>Linnemannia</taxon>
    </lineage>
</organism>